<dbReference type="AlphaFoldDB" id="A0ABD1IKR0"/>
<name>A0ABD1IKR0_SALDI</name>
<feature type="compositionally biased region" description="Basic and acidic residues" evidence="6">
    <location>
        <begin position="128"/>
        <end position="150"/>
    </location>
</feature>
<feature type="compositionally biased region" description="Basic and acidic residues" evidence="6">
    <location>
        <begin position="103"/>
        <end position="113"/>
    </location>
</feature>
<dbReference type="Gene3D" id="2.40.330.10">
    <property type="entry name" value="DNA-binding pseudobarrel domain"/>
    <property type="match status" value="2"/>
</dbReference>
<evidence type="ECO:0000256" key="1">
    <source>
        <dbReference type="ARBA" id="ARBA00004123"/>
    </source>
</evidence>
<feature type="region of interest" description="Disordered" evidence="6">
    <location>
        <begin position="1"/>
        <end position="25"/>
    </location>
</feature>
<dbReference type="PANTHER" id="PTHR31674:SF25">
    <property type="entry name" value="B3 DOMAIN-CONTAINING TRANSCRIPTION FACTOR VRN1-LIKE"/>
    <property type="match status" value="1"/>
</dbReference>
<keyword evidence="2" id="KW-0805">Transcription regulation</keyword>
<dbReference type="SUPFAM" id="SSF101936">
    <property type="entry name" value="DNA-binding pseudobarrel domain"/>
    <property type="match status" value="2"/>
</dbReference>
<dbReference type="InterPro" id="IPR015300">
    <property type="entry name" value="DNA-bd_pseudobarrel_sf"/>
</dbReference>
<dbReference type="EMBL" id="JBEAFC010000001">
    <property type="protein sequence ID" value="KAL1569287.1"/>
    <property type="molecule type" value="Genomic_DNA"/>
</dbReference>
<dbReference type="GO" id="GO:0003677">
    <property type="term" value="F:DNA binding"/>
    <property type="evidence" value="ECO:0007669"/>
    <property type="project" value="UniProtKB-KW"/>
</dbReference>
<gene>
    <name evidence="8" type="ORF">AAHA92_00781</name>
</gene>
<evidence type="ECO:0000313" key="9">
    <source>
        <dbReference type="Proteomes" id="UP001567538"/>
    </source>
</evidence>
<dbReference type="Pfam" id="PF02362">
    <property type="entry name" value="B3"/>
    <property type="match status" value="1"/>
</dbReference>
<dbReference type="InterPro" id="IPR039218">
    <property type="entry name" value="REM_fam"/>
</dbReference>
<evidence type="ECO:0000256" key="4">
    <source>
        <dbReference type="ARBA" id="ARBA00023163"/>
    </source>
</evidence>
<feature type="region of interest" description="Disordered" evidence="6">
    <location>
        <begin position="101"/>
        <end position="152"/>
    </location>
</feature>
<evidence type="ECO:0000256" key="2">
    <source>
        <dbReference type="ARBA" id="ARBA00023015"/>
    </source>
</evidence>
<sequence length="250" mass="28778">MQIPITNENTQIKPPQPAGDGDDDMPYPRKPAFLKFFSMERNADNIRVPLAFVAMHGDELTYDCWAEFVRSNDIQHGDTLVFTLVGRGIFDVKQFPAGGMCPPRHDLRIPSDRDESDEPVSPDVDTSDDYKPSSEGDTDTDHDYESNHDALEDDDHPMFTVVLSKSHIRRTLIPIGLWRKHIRMSGLKDEIYFTVDSTTWLIELDHNEHKIWIKKGWERFKNGNGLVEGVQCIFQLVDVKEVHFYVTFAR</sequence>
<protein>
    <submittedName>
        <fullName evidence="8">B3 domain-containing protein-like protein</fullName>
    </submittedName>
</protein>
<organism evidence="8 9">
    <name type="scientific">Salvia divinorum</name>
    <name type="common">Maria pastora</name>
    <name type="synonym">Diviner's sage</name>
    <dbReference type="NCBI Taxonomy" id="28513"/>
    <lineage>
        <taxon>Eukaryota</taxon>
        <taxon>Viridiplantae</taxon>
        <taxon>Streptophyta</taxon>
        <taxon>Embryophyta</taxon>
        <taxon>Tracheophyta</taxon>
        <taxon>Spermatophyta</taxon>
        <taxon>Magnoliopsida</taxon>
        <taxon>eudicotyledons</taxon>
        <taxon>Gunneridae</taxon>
        <taxon>Pentapetalae</taxon>
        <taxon>asterids</taxon>
        <taxon>lamiids</taxon>
        <taxon>Lamiales</taxon>
        <taxon>Lamiaceae</taxon>
        <taxon>Nepetoideae</taxon>
        <taxon>Mentheae</taxon>
        <taxon>Salviinae</taxon>
        <taxon>Salvia</taxon>
        <taxon>Salvia subgen. Calosphace</taxon>
    </lineage>
</organism>
<dbReference type="PANTHER" id="PTHR31674">
    <property type="entry name" value="B3 DOMAIN-CONTAINING PROTEIN REM-LIKE 3-RELATED"/>
    <property type="match status" value="1"/>
</dbReference>
<comment type="subcellular location">
    <subcellularLocation>
        <location evidence="1">Nucleus</location>
    </subcellularLocation>
</comment>
<accession>A0ABD1IKR0</accession>
<dbReference type="InterPro" id="IPR003340">
    <property type="entry name" value="B3_DNA-bd"/>
</dbReference>
<dbReference type="PROSITE" id="PS50863">
    <property type="entry name" value="B3"/>
    <property type="match status" value="1"/>
</dbReference>
<feature type="compositionally biased region" description="Polar residues" evidence="6">
    <location>
        <begin position="1"/>
        <end position="13"/>
    </location>
</feature>
<keyword evidence="4" id="KW-0804">Transcription</keyword>
<evidence type="ECO:0000259" key="7">
    <source>
        <dbReference type="PROSITE" id="PS50863"/>
    </source>
</evidence>
<comment type="caution">
    <text evidence="8">The sequence shown here is derived from an EMBL/GenBank/DDBJ whole genome shotgun (WGS) entry which is preliminary data.</text>
</comment>
<keyword evidence="5" id="KW-0539">Nucleus</keyword>
<dbReference type="Proteomes" id="UP001567538">
    <property type="component" value="Unassembled WGS sequence"/>
</dbReference>
<keyword evidence="3" id="KW-0238">DNA-binding</keyword>
<evidence type="ECO:0000256" key="5">
    <source>
        <dbReference type="ARBA" id="ARBA00023242"/>
    </source>
</evidence>
<dbReference type="GO" id="GO:0005634">
    <property type="term" value="C:nucleus"/>
    <property type="evidence" value="ECO:0007669"/>
    <property type="project" value="UniProtKB-SubCell"/>
</dbReference>
<keyword evidence="9" id="KW-1185">Reference proteome</keyword>
<evidence type="ECO:0000256" key="3">
    <source>
        <dbReference type="ARBA" id="ARBA00023125"/>
    </source>
</evidence>
<feature type="domain" description="TF-B3" evidence="7">
    <location>
        <begin position="187"/>
        <end position="250"/>
    </location>
</feature>
<proteinExistence type="predicted"/>
<evidence type="ECO:0000256" key="6">
    <source>
        <dbReference type="SAM" id="MobiDB-lite"/>
    </source>
</evidence>
<evidence type="ECO:0000313" key="8">
    <source>
        <dbReference type="EMBL" id="KAL1569287.1"/>
    </source>
</evidence>
<dbReference type="SMART" id="SM01019">
    <property type="entry name" value="B3"/>
    <property type="match status" value="1"/>
</dbReference>
<dbReference type="CDD" id="cd10017">
    <property type="entry name" value="B3_DNA"/>
    <property type="match status" value="1"/>
</dbReference>
<reference evidence="8 9" key="1">
    <citation type="submission" date="2024-06" db="EMBL/GenBank/DDBJ databases">
        <title>A chromosome level genome sequence of Diviner's sage (Salvia divinorum).</title>
        <authorList>
            <person name="Ford S.A."/>
            <person name="Ro D.-K."/>
            <person name="Ness R.W."/>
            <person name="Phillips M.A."/>
        </authorList>
    </citation>
    <scope>NUCLEOTIDE SEQUENCE [LARGE SCALE GENOMIC DNA]</scope>
    <source>
        <strain evidence="8">SAF-2024a</strain>
        <tissue evidence="8">Leaf</tissue>
    </source>
</reference>